<keyword evidence="6" id="KW-0819">tRNA processing</keyword>
<name>A0A328B5R8_9BACT</name>
<dbReference type="PANTHER" id="PTHR13847">
    <property type="entry name" value="SARCOSINE DEHYDROGENASE-RELATED"/>
    <property type="match status" value="1"/>
</dbReference>
<organism evidence="11 12">
    <name type="scientific">Hymenobacter edaphi</name>
    <dbReference type="NCBI Taxonomy" id="2211146"/>
    <lineage>
        <taxon>Bacteria</taxon>
        <taxon>Pseudomonadati</taxon>
        <taxon>Bacteroidota</taxon>
        <taxon>Cytophagia</taxon>
        <taxon>Cytophagales</taxon>
        <taxon>Hymenobacteraceae</taxon>
        <taxon>Hymenobacter</taxon>
    </lineage>
</organism>
<reference evidence="12" key="1">
    <citation type="submission" date="2018-05" db="EMBL/GenBank/DDBJ databases">
        <authorList>
            <person name="Nie L."/>
        </authorList>
    </citation>
    <scope>NUCLEOTIDE SEQUENCE [LARGE SCALE GENOMIC DNA]</scope>
    <source>
        <strain evidence="12">NL</strain>
    </source>
</reference>
<gene>
    <name evidence="11" type="ORF">DLM85_23910</name>
</gene>
<dbReference type="GO" id="GO:0008033">
    <property type="term" value="P:tRNA processing"/>
    <property type="evidence" value="ECO:0007669"/>
    <property type="project" value="UniProtKB-KW"/>
</dbReference>
<keyword evidence="3" id="KW-0285">Flavoprotein</keyword>
<dbReference type="InterPro" id="IPR036188">
    <property type="entry name" value="FAD/NAD-bd_sf"/>
</dbReference>
<evidence type="ECO:0000256" key="2">
    <source>
        <dbReference type="ARBA" id="ARBA00022603"/>
    </source>
</evidence>
<dbReference type="GO" id="GO:0005737">
    <property type="term" value="C:cytoplasm"/>
    <property type="evidence" value="ECO:0007669"/>
    <property type="project" value="TreeGrafter"/>
</dbReference>
<evidence type="ECO:0000256" key="3">
    <source>
        <dbReference type="ARBA" id="ARBA00022630"/>
    </source>
</evidence>
<sequence length="399" mass="43269">MQKGKSPPRGQAENGRVSYAIGRVPSGKVRILPGMQAYADYLIIGHGLAGATLARTLRQRGRRVVVLDAPQPDSATRVAAGLINPVAGKRFALAWRINDLLPAARQFYQQLEAESGRRLYFEMPILKLFSSVREQNDVLARSAGHPWGDYVADPAQPLPAIPGLEQPFGGLELRHGGWVDTELLLDVLAADAQKNGELRAETFVPELLVAEASGARYGPGLRVGRVVFCEGAAVTANPWFSWLPVTPNQGEVLDVEAPDLPTDYVLNRGAYVVPLGQGRVRVGATYRWPPFSPEPTAEAREELSQRLRELTTVPFRITGQRAGVRPAVRDRKPLLGTHPAHPALAVFNGLGSKGVLLAPRLAELLAEALETGAELWPEVNIIRYQALYPVTLPPAATPA</sequence>
<keyword evidence="1" id="KW-0963">Cytoplasm</keyword>
<evidence type="ECO:0000259" key="10">
    <source>
        <dbReference type="Pfam" id="PF01266"/>
    </source>
</evidence>
<evidence type="ECO:0000313" key="12">
    <source>
        <dbReference type="Proteomes" id="UP000248553"/>
    </source>
</evidence>
<evidence type="ECO:0000256" key="4">
    <source>
        <dbReference type="ARBA" id="ARBA00022679"/>
    </source>
</evidence>
<dbReference type="Proteomes" id="UP000248553">
    <property type="component" value="Unassembled WGS sequence"/>
</dbReference>
<evidence type="ECO:0000256" key="9">
    <source>
        <dbReference type="ARBA" id="ARBA00023268"/>
    </source>
</evidence>
<keyword evidence="12" id="KW-1185">Reference proteome</keyword>
<keyword evidence="8" id="KW-0560">Oxidoreductase</keyword>
<dbReference type="GO" id="GO:0016491">
    <property type="term" value="F:oxidoreductase activity"/>
    <property type="evidence" value="ECO:0007669"/>
    <property type="project" value="UniProtKB-KW"/>
</dbReference>
<evidence type="ECO:0000256" key="5">
    <source>
        <dbReference type="ARBA" id="ARBA00022691"/>
    </source>
</evidence>
<dbReference type="Gene3D" id="3.50.50.60">
    <property type="entry name" value="FAD/NAD(P)-binding domain"/>
    <property type="match status" value="1"/>
</dbReference>
<evidence type="ECO:0000256" key="8">
    <source>
        <dbReference type="ARBA" id="ARBA00023002"/>
    </source>
</evidence>
<keyword evidence="5" id="KW-0949">S-adenosyl-L-methionine</keyword>
<feature type="domain" description="FAD dependent oxidoreductase" evidence="10">
    <location>
        <begin position="40"/>
        <end position="367"/>
    </location>
</feature>
<keyword evidence="2" id="KW-0489">Methyltransferase</keyword>
<keyword evidence="9" id="KW-0511">Multifunctional enzyme</keyword>
<comment type="caution">
    <text evidence="11">The sequence shown here is derived from an EMBL/GenBank/DDBJ whole genome shotgun (WGS) entry which is preliminary data.</text>
</comment>
<dbReference type="EMBL" id="QHKM01000015">
    <property type="protein sequence ID" value="RAK62219.1"/>
    <property type="molecule type" value="Genomic_DNA"/>
</dbReference>
<evidence type="ECO:0000313" key="11">
    <source>
        <dbReference type="EMBL" id="RAK62219.1"/>
    </source>
</evidence>
<dbReference type="SUPFAM" id="SSF51971">
    <property type="entry name" value="Nucleotide-binding domain"/>
    <property type="match status" value="1"/>
</dbReference>
<evidence type="ECO:0000256" key="1">
    <source>
        <dbReference type="ARBA" id="ARBA00022490"/>
    </source>
</evidence>
<protein>
    <submittedName>
        <fullName evidence="11">FAD-binding oxidoreductase</fullName>
    </submittedName>
</protein>
<dbReference type="InterPro" id="IPR006076">
    <property type="entry name" value="FAD-dep_OxRdtase"/>
</dbReference>
<dbReference type="OrthoDB" id="214253at2"/>
<proteinExistence type="predicted"/>
<keyword evidence="7" id="KW-0274">FAD</keyword>
<dbReference type="AlphaFoldDB" id="A0A328B5R8"/>
<dbReference type="PANTHER" id="PTHR13847:SF283">
    <property type="entry name" value="TRNA 5-METHYLAMINOMETHYL-2-THIOURIDINE BIOSYNTHESIS BIFUNCTIONAL PROTEIN MNMC"/>
    <property type="match status" value="1"/>
</dbReference>
<keyword evidence="4" id="KW-0808">Transferase</keyword>
<accession>A0A328B5R8</accession>
<dbReference type="Gene3D" id="3.30.9.10">
    <property type="entry name" value="D-Amino Acid Oxidase, subunit A, domain 2"/>
    <property type="match status" value="1"/>
</dbReference>
<dbReference type="SUPFAM" id="SSF54373">
    <property type="entry name" value="FAD-linked reductases, C-terminal domain"/>
    <property type="match status" value="1"/>
</dbReference>
<evidence type="ECO:0000256" key="6">
    <source>
        <dbReference type="ARBA" id="ARBA00022694"/>
    </source>
</evidence>
<dbReference type="GO" id="GO:0032259">
    <property type="term" value="P:methylation"/>
    <property type="evidence" value="ECO:0007669"/>
    <property type="project" value="UniProtKB-KW"/>
</dbReference>
<dbReference type="GO" id="GO:0008168">
    <property type="term" value="F:methyltransferase activity"/>
    <property type="evidence" value="ECO:0007669"/>
    <property type="project" value="UniProtKB-KW"/>
</dbReference>
<dbReference type="Pfam" id="PF01266">
    <property type="entry name" value="DAO"/>
    <property type="match status" value="1"/>
</dbReference>
<evidence type="ECO:0000256" key="7">
    <source>
        <dbReference type="ARBA" id="ARBA00022827"/>
    </source>
</evidence>